<sequence length="360" mass="38696">MEVRIMDSMISKFKQMGDMSTTAINRLRQAQNGVKNVYVGASSIEIQRNIDDVLKSGKEVTETLYKLSIQLSKAKDAIIKADKDSGNGIKLNTIIRGEEKFSKVTDSKETISNMKKAVGYASKVGSGIGYFELGAAVSVANNLALGLPGLLGVYNDKRLIYKLENENRYGVLAAYQYGKMAGDLEGEVQGTLELFGGLSIMGVGGFGAGALTLATDGAAAPAVPAVESVGVAVAAHGVGMIGSSLSHFGSDFAKGSFYLSKMEKGYNNPSEITPKAIKDIKKKWGQKGIEAFEKAKNKGIVGAEGQNGIKKLKGPGMKKGDKIYTYEIKVKNKEYGDYRILGYKNSNGEIIFDYFRKGMH</sequence>
<organism evidence="1 2">
    <name type="scientific">Clostridium acetobutylicum (strain ATCC 824 / DSM 792 / JCM 1419 / IAM 19013 / LMG 5710 / NBRC 13948 / NRRL B-527 / VKM B-1787 / 2291 / W)</name>
    <dbReference type="NCBI Taxonomy" id="272562"/>
    <lineage>
        <taxon>Bacteria</taxon>
        <taxon>Bacillati</taxon>
        <taxon>Bacillota</taxon>
        <taxon>Clostridia</taxon>
        <taxon>Eubacteriales</taxon>
        <taxon>Clostridiaceae</taxon>
        <taxon>Clostridium</taxon>
    </lineage>
</organism>
<evidence type="ECO:0000313" key="2">
    <source>
        <dbReference type="Proteomes" id="UP000000814"/>
    </source>
</evidence>
<dbReference type="PATRIC" id="fig|272562.8.peg.3548"/>
<evidence type="ECO:0000313" key="1">
    <source>
        <dbReference type="EMBL" id="AAK81299.1"/>
    </source>
</evidence>
<dbReference type="KEGG" id="cac:CA_C3367"/>
<proteinExistence type="predicted"/>
<dbReference type="eggNOG" id="ENOG5033NBE">
    <property type="taxonomic scope" value="Bacteria"/>
</dbReference>
<accession>Q97DV3</accession>
<protein>
    <submittedName>
        <fullName evidence="1">Protein distantly similar to N-terminal of HSP60 chaperonin family</fullName>
    </submittedName>
</protein>
<dbReference type="HOGENOM" id="CLU_780098_0_0_9"/>
<dbReference type="OrthoDB" id="1899157at2"/>
<dbReference type="AlphaFoldDB" id="Q97DV3"/>
<dbReference type="STRING" id="272562.CA_C3367"/>
<reference evidence="1 2" key="1">
    <citation type="journal article" date="2001" name="J. Bacteriol.">
        <title>Genome sequence and comparative analysis of the solvent-producing bacterium Clostridium acetobutylicum.</title>
        <authorList>
            <person name="Nolling J."/>
            <person name="Breton G."/>
            <person name="Omelchenko M.V."/>
            <person name="Makarova K.S."/>
            <person name="Zeng Q."/>
            <person name="Gibson R."/>
            <person name="Lee H.M."/>
            <person name="Dubois J."/>
            <person name="Qiu D."/>
            <person name="Hitti J."/>
            <person name="Wolf Y.I."/>
            <person name="Tatusov R.L."/>
            <person name="Sabathe F."/>
            <person name="Doucette-Stamm L."/>
            <person name="Soucaille P."/>
            <person name="Daly M.J."/>
            <person name="Bennett G.N."/>
            <person name="Koonin E.V."/>
            <person name="Smith D.R."/>
        </authorList>
    </citation>
    <scope>NUCLEOTIDE SEQUENCE [LARGE SCALE GENOMIC DNA]</scope>
    <source>
        <strain evidence="2">ATCC 824 / DSM 792 / JCM 1419 / LMG 5710 / VKM B-1787</strain>
    </source>
</reference>
<name>Q97DV3_CLOAB</name>
<dbReference type="PIR" id="H97313">
    <property type="entry name" value="H97313"/>
</dbReference>
<dbReference type="Proteomes" id="UP000000814">
    <property type="component" value="Chromosome"/>
</dbReference>
<gene>
    <name evidence="1" type="ordered locus">CA_C3367</name>
</gene>
<keyword evidence="2" id="KW-1185">Reference proteome</keyword>
<dbReference type="EMBL" id="AE001437">
    <property type="protein sequence ID" value="AAK81299.1"/>
    <property type="molecule type" value="Genomic_DNA"/>
</dbReference>